<gene>
    <name evidence="1" type="ORF">CDEB00056_LOCUS3012</name>
</gene>
<name>A0A7S3V5Q6_9STRA</name>
<evidence type="ECO:0000313" key="1">
    <source>
        <dbReference type="EMBL" id="CAE0458171.1"/>
    </source>
</evidence>
<organism evidence="1">
    <name type="scientific">Chaetoceros debilis</name>
    <dbReference type="NCBI Taxonomy" id="122233"/>
    <lineage>
        <taxon>Eukaryota</taxon>
        <taxon>Sar</taxon>
        <taxon>Stramenopiles</taxon>
        <taxon>Ochrophyta</taxon>
        <taxon>Bacillariophyta</taxon>
        <taxon>Coscinodiscophyceae</taxon>
        <taxon>Chaetocerotophycidae</taxon>
        <taxon>Chaetocerotales</taxon>
        <taxon>Chaetocerotaceae</taxon>
        <taxon>Chaetoceros</taxon>
    </lineage>
</organism>
<proteinExistence type="predicted"/>
<protein>
    <submittedName>
        <fullName evidence="1">Uncharacterized protein</fullName>
    </submittedName>
</protein>
<dbReference type="AlphaFoldDB" id="A0A7S3V5Q6"/>
<accession>A0A7S3V5Q6</accession>
<dbReference type="EMBL" id="HBIO01004397">
    <property type="protein sequence ID" value="CAE0458171.1"/>
    <property type="molecule type" value="Transcribed_RNA"/>
</dbReference>
<reference evidence="1" key="1">
    <citation type="submission" date="2021-01" db="EMBL/GenBank/DDBJ databases">
        <authorList>
            <person name="Corre E."/>
            <person name="Pelletier E."/>
            <person name="Niang G."/>
            <person name="Scheremetjew M."/>
            <person name="Finn R."/>
            <person name="Kale V."/>
            <person name="Holt S."/>
            <person name="Cochrane G."/>
            <person name="Meng A."/>
            <person name="Brown T."/>
            <person name="Cohen L."/>
        </authorList>
    </citation>
    <scope>NUCLEOTIDE SEQUENCE</scope>
    <source>
        <strain evidence="1">MM31A-1</strain>
    </source>
</reference>
<sequence length="178" mass="20281">MDCCTRFNAATQAKKNAFEAEIEDEPEHGTPNEGAMCLCTMEDITEEDGNYVEYQVYPSLKWKPALFESSVVEQLLGEQFEQFIKRVEETDCEAELRRLLEKGPPVYISDKHGLPLNEDDGDKYIIKLWFATGGEKSAKLKGGKEGEERQKLWDELNKFISEDSKEENVDDVGNNTES</sequence>